<feature type="signal peptide" evidence="1">
    <location>
        <begin position="1"/>
        <end position="24"/>
    </location>
</feature>
<keyword evidence="3" id="KW-1185">Reference proteome</keyword>
<dbReference type="HOGENOM" id="CLU_2057503_0_0_3"/>
<dbReference type="Proteomes" id="UP000002384">
    <property type="component" value="Chromosome"/>
</dbReference>
<keyword evidence="1" id="KW-0732">Signal</keyword>
<accession>B7K9W3</accession>
<gene>
    <name evidence="2" type="ordered locus">PCC7424_2915</name>
</gene>
<evidence type="ECO:0000313" key="2">
    <source>
        <dbReference type="EMBL" id="ACK71319.1"/>
    </source>
</evidence>
<organism evidence="2 3">
    <name type="scientific">Gloeothece citriformis (strain PCC 7424)</name>
    <name type="common">Cyanothece sp. (strain PCC 7424)</name>
    <dbReference type="NCBI Taxonomy" id="65393"/>
    <lineage>
        <taxon>Bacteria</taxon>
        <taxon>Bacillati</taxon>
        <taxon>Cyanobacteriota</taxon>
        <taxon>Cyanophyceae</taxon>
        <taxon>Oscillatoriophycideae</taxon>
        <taxon>Chroococcales</taxon>
        <taxon>Aphanothecaceae</taxon>
        <taxon>Gloeothece</taxon>
        <taxon>Gloeothece citriformis</taxon>
    </lineage>
</organism>
<name>B7K9W3_GLOC7</name>
<dbReference type="AlphaFoldDB" id="B7K9W3"/>
<evidence type="ECO:0000313" key="3">
    <source>
        <dbReference type="Proteomes" id="UP000002384"/>
    </source>
</evidence>
<dbReference type="STRING" id="65393.PCC7424_2915"/>
<protein>
    <submittedName>
        <fullName evidence="2">Uncharacterized protein</fullName>
    </submittedName>
</protein>
<evidence type="ECO:0000256" key="1">
    <source>
        <dbReference type="SAM" id="SignalP"/>
    </source>
</evidence>
<dbReference type="RefSeq" id="WP_015954919.1">
    <property type="nucleotide sequence ID" value="NC_011729.1"/>
</dbReference>
<feature type="chain" id="PRO_5002856078" evidence="1">
    <location>
        <begin position="25"/>
        <end position="119"/>
    </location>
</feature>
<dbReference type="EMBL" id="CP001291">
    <property type="protein sequence ID" value="ACK71319.1"/>
    <property type="molecule type" value="Genomic_DNA"/>
</dbReference>
<sequence length="119" mass="12735">MKKIVSFLLSTLVAVMLIASPAFATLDSTNPNQVFVSGKDVVGGSLPLRVQSITTPQEFAQAKTWGRVVRLEQTTSKTFFDLGIDKNGNFFINAPQSSASVHALIIAPDGTVTIPKLSK</sequence>
<reference evidence="3" key="1">
    <citation type="journal article" date="2011" name="MBio">
        <title>Novel metabolic attributes of the genus Cyanothece, comprising a group of unicellular nitrogen-fixing Cyanobacteria.</title>
        <authorList>
            <person name="Bandyopadhyay A."/>
            <person name="Elvitigala T."/>
            <person name="Welsh E."/>
            <person name="Stockel J."/>
            <person name="Liberton M."/>
            <person name="Min H."/>
            <person name="Sherman L.A."/>
            <person name="Pakrasi H.B."/>
        </authorList>
    </citation>
    <scope>NUCLEOTIDE SEQUENCE [LARGE SCALE GENOMIC DNA]</scope>
    <source>
        <strain evidence="3">PCC 7424</strain>
    </source>
</reference>
<proteinExistence type="predicted"/>
<dbReference type="KEGG" id="cyc:PCC7424_2915"/>